<evidence type="ECO:0000313" key="1">
    <source>
        <dbReference type="EMBL" id="JAD45636.1"/>
    </source>
</evidence>
<protein>
    <submittedName>
        <fullName evidence="1">Uncharacterized protein</fullName>
    </submittedName>
</protein>
<reference evidence="1" key="2">
    <citation type="journal article" date="2015" name="Data Brief">
        <title>Shoot transcriptome of the giant reed, Arundo donax.</title>
        <authorList>
            <person name="Barrero R.A."/>
            <person name="Guerrero F.D."/>
            <person name="Moolhuijzen P."/>
            <person name="Goolsby J.A."/>
            <person name="Tidwell J."/>
            <person name="Bellgard S.E."/>
            <person name="Bellgard M.I."/>
        </authorList>
    </citation>
    <scope>NUCLEOTIDE SEQUENCE</scope>
    <source>
        <tissue evidence="1">Shoot tissue taken approximately 20 cm above the soil surface</tissue>
    </source>
</reference>
<proteinExistence type="predicted"/>
<dbReference type="EMBL" id="GBRH01252259">
    <property type="protein sequence ID" value="JAD45636.1"/>
    <property type="molecule type" value="Transcribed_RNA"/>
</dbReference>
<sequence>MSAITLDDMLHSTSCPPFAAAAAARLFLLALPSP</sequence>
<accession>A0A0A9A3J1</accession>
<reference evidence="1" key="1">
    <citation type="submission" date="2014-09" db="EMBL/GenBank/DDBJ databases">
        <authorList>
            <person name="Magalhaes I.L.F."/>
            <person name="Oliveira U."/>
            <person name="Santos F.R."/>
            <person name="Vidigal T.H.D.A."/>
            <person name="Brescovit A.D."/>
            <person name="Santos A.J."/>
        </authorList>
    </citation>
    <scope>NUCLEOTIDE SEQUENCE</scope>
    <source>
        <tissue evidence="1">Shoot tissue taken approximately 20 cm above the soil surface</tissue>
    </source>
</reference>
<dbReference type="AlphaFoldDB" id="A0A0A9A3J1"/>
<organism evidence="1">
    <name type="scientific">Arundo donax</name>
    <name type="common">Giant reed</name>
    <name type="synonym">Donax arundinaceus</name>
    <dbReference type="NCBI Taxonomy" id="35708"/>
    <lineage>
        <taxon>Eukaryota</taxon>
        <taxon>Viridiplantae</taxon>
        <taxon>Streptophyta</taxon>
        <taxon>Embryophyta</taxon>
        <taxon>Tracheophyta</taxon>
        <taxon>Spermatophyta</taxon>
        <taxon>Magnoliopsida</taxon>
        <taxon>Liliopsida</taxon>
        <taxon>Poales</taxon>
        <taxon>Poaceae</taxon>
        <taxon>PACMAD clade</taxon>
        <taxon>Arundinoideae</taxon>
        <taxon>Arundineae</taxon>
        <taxon>Arundo</taxon>
    </lineage>
</organism>
<name>A0A0A9A3J1_ARUDO</name>